<sequence length="104" mass="11637">MFYDPLFPGECERRLMNAVLHGCGCRIGLEEVARETFSNKNMSHYQKVFNYRLSKGARDCGKLGLDSLSSLSTSTHNFAVSICDDVNCAALHLRTESSETALWN</sequence>
<reference evidence="1" key="2">
    <citation type="submission" date="2020-11" db="EMBL/GenBank/DDBJ databases">
        <authorList>
            <person name="McCartney M.A."/>
            <person name="Auch B."/>
            <person name="Kono T."/>
            <person name="Mallez S."/>
            <person name="Becker A."/>
            <person name="Gohl D.M."/>
            <person name="Silverstein K.A.T."/>
            <person name="Koren S."/>
            <person name="Bechman K.B."/>
            <person name="Herman A."/>
            <person name="Abrahante J.E."/>
            <person name="Garbe J."/>
        </authorList>
    </citation>
    <scope>NUCLEOTIDE SEQUENCE</scope>
    <source>
        <strain evidence="1">Duluth1</strain>
        <tissue evidence="1">Whole animal</tissue>
    </source>
</reference>
<keyword evidence="2" id="KW-1185">Reference proteome</keyword>
<dbReference type="AlphaFoldDB" id="A0A9D4E371"/>
<protein>
    <submittedName>
        <fullName evidence="1">Uncharacterized protein</fullName>
    </submittedName>
</protein>
<dbReference type="Proteomes" id="UP000828390">
    <property type="component" value="Unassembled WGS sequence"/>
</dbReference>
<proteinExistence type="predicted"/>
<comment type="caution">
    <text evidence="1">The sequence shown here is derived from an EMBL/GenBank/DDBJ whole genome shotgun (WGS) entry which is preliminary data.</text>
</comment>
<evidence type="ECO:0000313" key="2">
    <source>
        <dbReference type="Proteomes" id="UP000828390"/>
    </source>
</evidence>
<gene>
    <name evidence="1" type="ORF">DPMN_173688</name>
</gene>
<name>A0A9D4E371_DREPO</name>
<accession>A0A9D4E371</accession>
<evidence type="ECO:0000313" key="1">
    <source>
        <dbReference type="EMBL" id="KAH3772351.1"/>
    </source>
</evidence>
<organism evidence="1 2">
    <name type="scientific">Dreissena polymorpha</name>
    <name type="common">Zebra mussel</name>
    <name type="synonym">Mytilus polymorpha</name>
    <dbReference type="NCBI Taxonomy" id="45954"/>
    <lineage>
        <taxon>Eukaryota</taxon>
        <taxon>Metazoa</taxon>
        <taxon>Spiralia</taxon>
        <taxon>Lophotrochozoa</taxon>
        <taxon>Mollusca</taxon>
        <taxon>Bivalvia</taxon>
        <taxon>Autobranchia</taxon>
        <taxon>Heteroconchia</taxon>
        <taxon>Euheterodonta</taxon>
        <taxon>Imparidentia</taxon>
        <taxon>Neoheterodontei</taxon>
        <taxon>Myida</taxon>
        <taxon>Dreissenoidea</taxon>
        <taxon>Dreissenidae</taxon>
        <taxon>Dreissena</taxon>
    </lineage>
</organism>
<reference evidence="1" key="1">
    <citation type="journal article" date="2019" name="bioRxiv">
        <title>The Genome of the Zebra Mussel, Dreissena polymorpha: A Resource for Invasive Species Research.</title>
        <authorList>
            <person name="McCartney M.A."/>
            <person name="Auch B."/>
            <person name="Kono T."/>
            <person name="Mallez S."/>
            <person name="Zhang Y."/>
            <person name="Obille A."/>
            <person name="Becker A."/>
            <person name="Abrahante J.E."/>
            <person name="Garbe J."/>
            <person name="Badalamenti J.P."/>
            <person name="Herman A."/>
            <person name="Mangelson H."/>
            <person name="Liachko I."/>
            <person name="Sullivan S."/>
            <person name="Sone E.D."/>
            <person name="Koren S."/>
            <person name="Silverstein K.A.T."/>
            <person name="Beckman K.B."/>
            <person name="Gohl D.M."/>
        </authorList>
    </citation>
    <scope>NUCLEOTIDE SEQUENCE</scope>
    <source>
        <strain evidence="1">Duluth1</strain>
        <tissue evidence="1">Whole animal</tissue>
    </source>
</reference>
<dbReference type="EMBL" id="JAIWYP010000009">
    <property type="protein sequence ID" value="KAH3772351.1"/>
    <property type="molecule type" value="Genomic_DNA"/>
</dbReference>